<dbReference type="CDD" id="cd01949">
    <property type="entry name" value="GGDEF"/>
    <property type="match status" value="1"/>
</dbReference>
<dbReference type="InterPro" id="IPR000160">
    <property type="entry name" value="GGDEF_dom"/>
</dbReference>
<feature type="domain" description="EAL" evidence="2">
    <location>
        <begin position="405"/>
        <end position="659"/>
    </location>
</feature>
<evidence type="ECO:0000259" key="1">
    <source>
        <dbReference type="PROSITE" id="PS50112"/>
    </source>
</evidence>
<dbReference type="InterPro" id="IPR013767">
    <property type="entry name" value="PAS_fold"/>
</dbReference>
<dbReference type="GO" id="GO:0006355">
    <property type="term" value="P:regulation of DNA-templated transcription"/>
    <property type="evidence" value="ECO:0007669"/>
    <property type="project" value="InterPro"/>
</dbReference>
<dbReference type="PROSITE" id="PS50887">
    <property type="entry name" value="GGDEF"/>
    <property type="match status" value="1"/>
</dbReference>
<dbReference type="Gene3D" id="3.30.70.270">
    <property type="match status" value="1"/>
</dbReference>
<dbReference type="NCBIfam" id="TIGR00229">
    <property type="entry name" value="sensory_box"/>
    <property type="match status" value="1"/>
</dbReference>
<dbReference type="InterPro" id="IPR000014">
    <property type="entry name" value="PAS"/>
</dbReference>
<name>A0A4Y8LMZ4_9BACL</name>
<protein>
    <submittedName>
        <fullName evidence="4">Phosphodiesterase</fullName>
    </submittedName>
</protein>
<feature type="domain" description="PAS" evidence="1">
    <location>
        <begin position="117"/>
        <end position="170"/>
    </location>
</feature>
<reference evidence="4 5" key="1">
    <citation type="submission" date="2019-03" db="EMBL/GenBank/DDBJ databases">
        <authorList>
            <person name="Yang Y."/>
        </authorList>
    </citation>
    <scope>NUCLEOTIDE SEQUENCE [LARGE SCALE GENOMIC DNA]</scope>
    <source>
        <strain evidence="4 5">ASL-1</strain>
    </source>
</reference>
<dbReference type="AlphaFoldDB" id="A0A4Y8LMZ4"/>
<dbReference type="InterPro" id="IPR035965">
    <property type="entry name" value="PAS-like_dom_sf"/>
</dbReference>
<dbReference type="PROSITE" id="PS50883">
    <property type="entry name" value="EAL"/>
    <property type="match status" value="1"/>
</dbReference>
<accession>A0A4Y8LMZ4</accession>
<dbReference type="SMART" id="SM00267">
    <property type="entry name" value="GGDEF"/>
    <property type="match status" value="1"/>
</dbReference>
<dbReference type="SUPFAM" id="SSF55785">
    <property type="entry name" value="PYP-like sensor domain (PAS domain)"/>
    <property type="match status" value="1"/>
</dbReference>
<dbReference type="NCBIfam" id="TIGR00254">
    <property type="entry name" value="GGDEF"/>
    <property type="match status" value="1"/>
</dbReference>
<sequence length="666" mass="77659">MIKNFGVMTMDEQNLIKLLRLPAAIVDESGAIQLANPSWDQFEPMVDHAGKEYSELNKLIRAPHIKKECQKIWRGKNEGYEYYFRTITRDHCQLSVTKCNDKHMLFQILPAVDSGVVAENAVDVLESMNDAFFSLDEKWCFTYVNHEAEKLLMKSREEMIGKNLWLLFPEAWGSGFEEHYFKTMHDQIPTQFEEFYEPIQSWFDVHAYPNRQGGLSVYFRNINKQKDMEKSLWQSANSDHLTGLPNRRYSYELMKDYIEKNHPFTIYFLDLDQFKIINDLYGHDVGDKLIQKIGRRLEKNLPNDITISRLGGDEYLILVPKLLNESDVNDFGNRVIGMFGQAFVLQDRPEIHIEPSVGVSQYPKDGNLVDTLIDKADIAMYEAKKKQSAKAVMYDPVMHESVSRDMIIQQELKKVIERGELQFVYQPQIDATKNWITGVEVLTRWTHPVLGPVSPAEFIPIAETSGMMEKLTRHQLDWCLKKFTEWRKRFSFTGVIAFNISSGLFRNKNFIAYLEQVIRDHHIPFNQIELEITENIQLFSHRESVQTLERLRELGIRVAIDDFGTGYSTLSYLNQFPVDKIKVDKHFTDQIHHDAKGEAILVSIIKLANSLDLDVLAEGVETLSQSEYLQRNGCDYMQGYYYFKPMTLEECEQFYYEKVLKQRVPE</sequence>
<proteinExistence type="predicted"/>
<evidence type="ECO:0000313" key="4">
    <source>
        <dbReference type="EMBL" id="TFE03960.1"/>
    </source>
</evidence>
<dbReference type="SUPFAM" id="SSF55073">
    <property type="entry name" value="Nucleotide cyclase"/>
    <property type="match status" value="1"/>
</dbReference>
<evidence type="ECO:0000313" key="5">
    <source>
        <dbReference type="Proteomes" id="UP000297776"/>
    </source>
</evidence>
<organism evidence="4 5">
    <name type="scientific">Jeotgalibacillus salarius</name>
    <dbReference type="NCBI Taxonomy" id="546023"/>
    <lineage>
        <taxon>Bacteria</taxon>
        <taxon>Bacillati</taxon>
        <taxon>Bacillota</taxon>
        <taxon>Bacilli</taxon>
        <taxon>Bacillales</taxon>
        <taxon>Caryophanaceae</taxon>
        <taxon>Jeotgalibacillus</taxon>
    </lineage>
</organism>
<dbReference type="InterPro" id="IPR043128">
    <property type="entry name" value="Rev_trsase/Diguanyl_cyclase"/>
</dbReference>
<keyword evidence="5" id="KW-1185">Reference proteome</keyword>
<evidence type="ECO:0000259" key="3">
    <source>
        <dbReference type="PROSITE" id="PS50887"/>
    </source>
</evidence>
<dbReference type="PROSITE" id="PS50112">
    <property type="entry name" value="PAS"/>
    <property type="match status" value="1"/>
</dbReference>
<dbReference type="Gene3D" id="3.20.20.450">
    <property type="entry name" value="EAL domain"/>
    <property type="match status" value="1"/>
</dbReference>
<dbReference type="SUPFAM" id="SSF141868">
    <property type="entry name" value="EAL domain-like"/>
    <property type="match status" value="1"/>
</dbReference>
<dbReference type="InterPro" id="IPR052155">
    <property type="entry name" value="Biofilm_reg_signaling"/>
</dbReference>
<dbReference type="CDD" id="cd00130">
    <property type="entry name" value="PAS"/>
    <property type="match status" value="1"/>
</dbReference>
<dbReference type="InterPro" id="IPR001633">
    <property type="entry name" value="EAL_dom"/>
</dbReference>
<dbReference type="Pfam" id="PF00990">
    <property type="entry name" value="GGDEF"/>
    <property type="match status" value="1"/>
</dbReference>
<dbReference type="InterPro" id="IPR029787">
    <property type="entry name" value="Nucleotide_cyclase"/>
</dbReference>
<dbReference type="SMART" id="SM00052">
    <property type="entry name" value="EAL"/>
    <property type="match status" value="1"/>
</dbReference>
<feature type="domain" description="GGDEF" evidence="3">
    <location>
        <begin position="262"/>
        <end position="396"/>
    </location>
</feature>
<comment type="caution">
    <text evidence="4">The sequence shown here is derived from an EMBL/GenBank/DDBJ whole genome shotgun (WGS) entry which is preliminary data.</text>
</comment>
<dbReference type="PANTHER" id="PTHR44757:SF2">
    <property type="entry name" value="BIOFILM ARCHITECTURE MAINTENANCE PROTEIN MBAA"/>
    <property type="match status" value="1"/>
</dbReference>
<dbReference type="Pfam" id="PF00563">
    <property type="entry name" value="EAL"/>
    <property type="match status" value="1"/>
</dbReference>
<dbReference type="CDD" id="cd01948">
    <property type="entry name" value="EAL"/>
    <property type="match status" value="1"/>
</dbReference>
<dbReference type="Proteomes" id="UP000297776">
    <property type="component" value="Unassembled WGS sequence"/>
</dbReference>
<dbReference type="InterPro" id="IPR035919">
    <property type="entry name" value="EAL_sf"/>
</dbReference>
<dbReference type="Pfam" id="PF00989">
    <property type="entry name" value="PAS"/>
    <property type="match status" value="1"/>
</dbReference>
<dbReference type="EMBL" id="SORX01000001">
    <property type="protein sequence ID" value="TFE03960.1"/>
    <property type="molecule type" value="Genomic_DNA"/>
</dbReference>
<dbReference type="Gene3D" id="3.30.450.20">
    <property type="entry name" value="PAS domain"/>
    <property type="match status" value="1"/>
</dbReference>
<dbReference type="SMART" id="SM00091">
    <property type="entry name" value="PAS"/>
    <property type="match status" value="1"/>
</dbReference>
<dbReference type="PANTHER" id="PTHR44757">
    <property type="entry name" value="DIGUANYLATE CYCLASE DGCP"/>
    <property type="match status" value="1"/>
</dbReference>
<gene>
    <name evidence="4" type="ORF">E2626_01130</name>
</gene>
<evidence type="ECO:0000259" key="2">
    <source>
        <dbReference type="PROSITE" id="PS50883"/>
    </source>
</evidence>